<evidence type="ECO:0000313" key="1">
    <source>
        <dbReference type="EMBL" id="DAF96777.1"/>
    </source>
</evidence>
<dbReference type="EMBL" id="BK016121">
    <property type="protein sequence ID" value="DAF96777.1"/>
    <property type="molecule type" value="Genomic_DNA"/>
</dbReference>
<accession>A0A8S5UQK2</accession>
<name>A0A8S5UQK2_9CAUD</name>
<reference evidence="1" key="1">
    <citation type="journal article" date="2021" name="Proc. Natl. Acad. Sci. U.S.A.">
        <title>A Catalog of Tens of Thousands of Viruses from Human Metagenomes Reveals Hidden Associations with Chronic Diseases.</title>
        <authorList>
            <person name="Tisza M.J."/>
            <person name="Buck C.B."/>
        </authorList>
    </citation>
    <scope>NUCLEOTIDE SEQUENCE</scope>
    <source>
        <strain evidence="1">CtQyH19</strain>
    </source>
</reference>
<dbReference type="Pfam" id="PF23898">
    <property type="entry name" value="Crass_capsid"/>
    <property type="match status" value="1"/>
</dbReference>
<dbReference type="InterPro" id="IPR056401">
    <property type="entry name" value="Crass_capsid"/>
</dbReference>
<proteinExistence type="predicted"/>
<protein>
    <submittedName>
        <fullName evidence="1">Major capsid protein</fullName>
    </submittedName>
</protein>
<sequence length="448" mass="51142">MMQLFSTKSYFSDNPLSSIAWKEGAREEISSNEFEWRMKGANARHLVVLENIEPSSNLTLGKGRTTFRIKLDQSWYGVGDVITPGTSGHRYQCRIQEDPVPHGNGFVYVVRLVSDNFNDFIPQALVQAGQKWIKLFSTYGEGDVRDGTTQLATSYKFRGSLGKLRKHYSVTDYVAEQVLAVRMQDSKGKVHDKWMNYCEVEFWQQWYREVERAYWYNRKATTVESSTGRNVDSFAGIHQQLESSRQEYYTELTARLLEDFLMDVSYSRVKPGSRKKIRVFTGEVGMLLFHRAMQDLLDKRGWMIGDSVKAAQSVKSEYSPNAYAVGYQFVEYIMHNGTSLELVHNPIYDDTEINTEIDPITSKPVESMKFTFLDFSGEGDDSNIKIVDKKDGFKFGYQAGLVSPYGPAKGGLMSHAGEFYSMHVSKETAIKIHDFTKCGQLIFKRVSA</sequence>
<organism evidence="1">
    <name type="scientific">Podoviridae sp. ctQyH19</name>
    <dbReference type="NCBI Taxonomy" id="2825249"/>
    <lineage>
        <taxon>Viruses</taxon>
        <taxon>Duplodnaviria</taxon>
        <taxon>Heunggongvirae</taxon>
        <taxon>Uroviricota</taxon>
        <taxon>Caudoviricetes</taxon>
    </lineage>
</organism>